<evidence type="ECO:0000313" key="4">
    <source>
        <dbReference type="Proteomes" id="UP000000322"/>
    </source>
</evidence>
<dbReference type="Proteomes" id="UP000000322">
    <property type="component" value="Chromosome"/>
</dbReference>
<protein>
    <recommendedName>
        <fullName evidence="2">Histone acetyltransferase Rv0428c-like SH3 domain-containing protein</fullName>
    </recommendedName>
</protein>
<gene>
    <name evidence="3" type="ordered locus">Sked_26020</name>
</gene>
<dbReference type="Pfam" id="PF24551">
    <property type="entry name" value="SH3_Rv0428c"/>
    <property type="match status" value="1"/>
</dbReference>
<dbReference type="AlphaFoldDB" id="D1BKM9"/>
<evidence type="ECO:0000313" key="3">
    <source>
        <dbReference type="EMBL" id="ACZ22506.1"/>
    </source>
</evidence>
<dbReference type="OrthoDB" id="3631934at2"/>
<accession>D1BKM9</accession>
<evidence type="ECO:0000259" key="2">
    <source>
        <dbReference type="Pfam" id="PF24551"/>
    </source>
</evidence>
<dbReference type="EMBL" id="CP001819">
    <property type="protein sequence ID" value="ACZ22506.1"/>
    <property type="molecule type" value="Genomic_DNA"/>
</dbReference>
<dbReference type="HOGENOM" id="CLU_179220_0_0_11"/>
<feature type="domain" description="Histone acetyltransferase Rv0428c-like SH3" evidence="2">
    <location>
        <begin position="28"/>
        <end position="79"/>
    </location>
</feature>
<dbReference type="InterPro" id="IPR056934">
    <property type="entry name" value="SH3_Rv0428c"/>
</dbReference>
<dbReference type="KEGG" id="ske:Sked_26020"/>
<reference evidence="3 4" key="1">
    <citation type="journal article" date="2009" name="Stand. Genomic Sci.">
        <title>Complete genome sequence of Sanguibacter keddieii type strain (ST-74).</title>
        <authorList>
            <person name="Ivanova N."/>
            <person name="Sikorski J."/>
            <person name="Sims D."/>
            <person name="Brettin T."/>
            <person name="Detter J.C."/>
            <person name="Han C."/>
            <person name="Lapidus A."/>
            <person name="Copeland A."/>
            <person name="Glavina Del Rio T."/>
            <person name="Nolan M."/>
            <person name="Chen F."/>
            <person name="Lucas S."/>
            <person name="Tice H."/>
            <person name="Cheng J.F."/>
            <person name="Bruce D."/>
            <person name="Goodwin L."/>
            <person name="Pitluck S."/>
            <person name="Pati A."/>
            <person name="Mavromatis K."/>
            <person name="Chen A."/>
            <person name="Palaniappan K."/>
            <person name="D'haeseleer P."/>
            <person name="Chain P."/>
            <person name="Bristow J."/>
            <person name="Eisen J.A."/>
            <person name="Markowitz V."/>
            <person name="Hugenholtz P."/>
            <person name="Goker M."/>
            <person name="Pukall R."/>
            <person name="Klenk H.P."/>
            <person name="Kyrpides N.C."/>
        </authorList>
    </citation>
    <scope>NUCLEOTIDE SEQUENCE [LARGE SCALE GENOMIC DNA]</scope>
    <source>
        <strain evidence="4">ATCC 51767 / DSM 10542 / NCFB 3025 / ST-74</strain>
    </source>
</reference>
<dbReference type="STRING" id="446469.Sked_26020"/>
<sequence>MTFPTDHPSEPDDVTTAPPERGVWEGWEPGVRVMVRTRLPAGSTHLYTDVLGTVTARTADALTLETRSGTVEVPVGTIATGKVVPPAPARRRPRDG</sequence>
<evidence type="ECO:0000256" key="1">
    <source>
        <dbReference type="SAM" id="MobiDB-lite"/>
    </source>
</evidence>
<dbReference type="RefSeq" id="WP_012867575.1">
    <property type="nucleotide sequence ID" value="NC_013521.1"/>
</dbReference>
<organism evidence="3 4">
    <name type="scientific">Sanguibacter keddieii (strain ATCC 51767 / DSM 10542 / NCFB 3025 / ST-74)</name>
    <dbReference type="NCBI Taxonomy" id="446469"/>
    <lineage>
        <taxon>Bacteria</taxon>
        <taxon>Bacillati</taxon>
        <taxon>Actinomycetota</taxon>
        <taxon>Actinomycetes</taxon>
        <taxon>Micrococcales</taxon>
        <taxon>Sanguibacteraceae</taxon>
        <taxon>Sanguibacter</taxon>
    </lineage>
</organism>
<name>D1BKM9_SANKS</name>
<feature type="region of interest" description="Disordered" evidence="1">
    <location>
        <begin position="1"/>
        <end position="23"/>
    </location>
</feature>
<keyword evidence="4" id="KW-1185">Reference proteome</keyword>
<proteinExistence type="predicted"/>